<feature type="region of interest" description="Disordered" evidence="1">
    <location>
        <begin position="256"/>
        <end position="315"/>
    </location>
</feature>
<dbReference type="RefSeq" id="XP_064769932.1">
    <property type="nucleotide sequence ID" value="XM_064909477.1"/>
</dbReference>
<reference evidence="4 5" key="1">
    <citation type="submission" date="2024-03" db="EMBL/GenBank/DDBJ databases">
        <title>Genome-scale model development and genomic sequencing of the oleaginous clade Lipomyces.</title>
        <authorList>
            <consortium name="Lawrence Berkeley National Laboratory"/>
            <person name="Czajka J.J."/>
            <person name="Han Y."/>
            <person name="Kim J."/>
            <person name="Mondo S.J."/>
            <person name="Hofstad B.A."/>
            <person name="Robles A."/>
            <person name="Haridas S."/>
            <person name="Riley R."/>
            <person name="LaButti K."/>
            <person name="Pangilinan J."/>
            <person name="Andreopoulos W."/>
            <person name="Lipzen A."/>
            <person name="Yan J."/>
            <person name="Wang M."/>
            <person name="Ng V."/>
            <person name="Grigoriev I.V."/>
            <person name="Spatafora J.W."/>
            <person name="Magnuson J.K."/>
            <person name="Baker S.E."/>
            <person name="Pomraning K.R."/>
        </authorList>
    </citation>
    <scope>NUCLEOTIDE SEQUENCE [LARGE SCALE GENOMIC DNA]</scope>
    <source>
        <strain evidence="4 5">Phaff 52-87</strain>
    </source>
</reference>
<dbReference type="PANTHER" id="PTHR12072:SF4">
    <property type="entry name" value="CWF19-LIKE PROTEIN 1"/>
    <property type="match status" value="1"/>
</dbReference>
<feature type="compositionally biased region" description="Basic and acidic residues" evidence="1">
    <location>
        <begin position="287"/>
        <end position="300"/>
    </location>
</feature>
<evidence type="ECO:0000259" key="2">
    <source>
        <dbReference type="Pfam" id="PF04676"/>
    </source>
</evidence>
<dbReference type="CDD" id="cd07380">
    <property type="entry name" value="MPP_CWF19_N"/>
    <property type="match status" value="1"/>
</dbReference>
<comment type="caution">
    <text evidence="4">The sequence shown here is derived from an EMBL/GenBank/DDBJ whole genome shotgun (WGS) entry which is preliminary data.</text>
</comment>
<name>A0ABR1FAM6_9ASCO</name>
<proteinExistence type="predicted"/>
<dbReference type="Pfam" id="PF04676">
    <property type="entry name" value="CwfJ_C_2"/>
    <property type="match status" value="1"/>
</dbReference>
<evidence type="ECO:0000313" key="5">
    <source>
        <dbReference type="Proteomes" id="UP001498771"/>
    </source>
</evidence>
<dbReference type="Pfam" id="PF04677">
    <property type="entry name" value="CwfJ_C_1"/>
    <property type="match status" value="1"/>
</dbReference>
<sequence length="541" mass="60191">MSKILVFGSAGKNFKPAIAKAAQINSSPAGPFDALLLLGDAFTHDTPENDIDDLLAGRIEIAFPTYFYSHDHLPVKIRNALESSKNGQICRNLICFGGSGALTTDKGVKIAAVGPGSSIFEIEKLKSQKSVDIFVSAHWPEHITLLSPGATEAVKSVKTDSRITDLVSLLQPRYHFSPGKLFWEREPYRNEGYINLDGGGGERPTKFISLAPLGNPEKSKWFYAFSVSVPYIPLPLPDNATANPYIEGAKLKAAQKPAETRREAIVEDDEDDDEEMIYGSGRRASKRKADDDGDNKFSRRDTKRRGQNSRPQRKPVDASSCFFCLSNPQLAQHFIVSIGEESYVTTAKGPLPKPESKGLACPGHVLIIPLEHQPTVASISDPGTRERLLAEMSKFRARIAEAYAEHGYGAVAFEISRERGIHFHIQVIPVPTEKLDRVEQEFRTAADANGYTIEKHDSKDAESESDGDYFKVYLPDNSSLYVPLSPETRFDLQFGRKVLATVLELPDRVDWRTCAQDEKEEVKDAERFKEVFSKYDFTIEE</sequence>
<dbReference type="InterPro" id="IPR006768">
    <property type="entry name" value="Cwf19-like_C_dom-1"/>
</dbReference>
<organism evidence="4 5">
    <name type="scientific">Myxozyma melibiosi</name>
    <dbReference type="NCBI Taxonomy" id="54550"/>
    <lineage>
        <taxon>Eukaryota</taxon>
        <taxon>Fungi</taxon>
        <taxon>Dikarya</taxon>
        <taxon>Ascomycota</taxon>
        <taxon>Saccharomycotina</taxon>
        <taxon>Lipomycetes</taxon>
        <taxon>Lipomycetales</taxon>
        <taxon>Lipomycetaceae</taxon>
        <taxon>Myxozyma</taxon>
    </lineage>
</organism>
<dbReference type="PANTHER" id="PTHR12072">
    <property type="entry name" value="CWF19, CELL CYCLE CONTROL PROTEIN"/>
    <property type="match status" value="1"/>
</dbReference>
<evidence type="ECO:0000313" key="4">
    <source>
        <dbReference type="EMBL" id="KAK7206899.1"/>
    </source>
</evidence>
<accession>A0ABR1FAM6</accession>
<gene>
    <name evidence="4" type="ORF">BZA70DRAFT_117599</name>
</gene>
<feature type="domain" description="Cwf19-like C-terminal" evidence="3">
    <location>
        <begin position="313"/>
        <end position="442"/>
    </location>
</feature>
<protein>
    <submittedName>
        <fullName evidence="4">CwfJ C-terminus 1-domain-containing protein-like protein</fullName>
    </submittedName>
</protein>
<evidence type="ECO:0000259" key="3">
    <source>
        <dbReference type="Pfam" id="PF04677"/>
    </source>
</evidence>
<feature type="domain" description="Cwf19-like protein C-terminal" evidence="2">
    <location>
        <begin position="467"/>
        <end position="538"/>
    </location>
</feature>
<feature type="compositionally biased region" description="Acidic residues" evidence="1">
    <location>
        <begin position="266"/>
        <end position="276"/>
    </location>
</feature>
<dbReference type="InterPro" id="IPR036265">
    <property type="entry name" value="HIT-like_sf"/>
</dbReference>
<evidence type="ECO:0000256" key="1">
    <source>
        <dbReference type="SAM" id="MobiDB-lite"/>
    </source>
</evidence>
<feature type="compositionally biased region" description="Basic residues" evidence="1">
    <location>
        <begin position="301"/>
        <end position="313"/>
    </location>
</feature>
<dbReference type="SUPFAM" id="SSF54197">
    <property type="entry name" value="HIT-like"/>
    <property type="match status" value="1"/>
</dbReference>
<keyword evidence="5" id="KW-1185">Reference proteome</keyword>
<dbReference type="Proteomes" id="UP001498771">
    <property type="component" value="Unassembled WGS sequence"/>
</dbReference>
<dbReference type="EMBL" id="JBBJBU010000002">
    <property type="protein sequence ID" value="KAK7206899.1"/>
    <property type="molecule type" value="Genomic_DNA"/>
</dbReference>
<dbReference type="InterPro" id="IPR006767">
    <property type="entry name" value="Cwf19-like_C_dom-2"/>
</dbReference>
<dbReference type="GeneID" id="90034989"/>
<dbReference type="InterPro" id="IPR040194">
    <property type="entry name" value="Cwf19-like"/>
</dbReference>
<dbReference type="Gene3D" id="3.30.428.10">
    <property type="entry name" value="HIT-like"/>
    <property type="match status" value="1"/>
</dbReference>